<dbReference type="AlphaFoldDB" id="F6HUM0"/>
<comment type="subcellular location">
    <subcellularLocation>
        <location evidence="1 3">Nucleus</location>
    </subcellularLocation>
</comment>
<dbReference type="InterPro" id="IPR010402">
    <property type="entry name" value="CCT_domain"/>
</dbReference>
<name>F6HUM0_VITVI</name>
<organism evidence="5 6">
    <name type="scientific">Vitis vinifera</name>
    <name type="common">Grape</name>
    <dbReference type="NCBI Taxonomy" id="29760"/>
    <lineage>
        <taxon>Eukaryota</taxon>
        <taxon>Viridiplantae</taxon>
        <taxon>Streptophyta</taxon>
        <taxon>Embryophyta</taxon>
        <taxon>Tracheophyta</taxon>
        <taxon>Spermatophyta</taxon>
        <taxon>Magnoliopsida</taxon>
        <taxon>eudicotyledons</taxon>
        <taxon>Gunneridae</taxon>
        <taxon>Pentapetalae</taxon>
        <taxon>rosids</taxon>
        <taxon>Vitales</taxon>
        <taxon>Vitaceae</taxon>
        <taxon>Viteae</taxon>
        <taxon>Vitis</taxon>
    </lineage>
</organism>
<dbReference type="GO" id="GO:0009909">
    <property type="term" value="P:regulation of flower development"/>
    <property type="evidence" value="ECO:0000318"/>
    <property type="project" value="GO_Central"/>
</dbReference>
<keyword evidence="2 3" id="KW-0539">Nucleus</keyword>
<proteinExistence type="predicted"/>
<dbReference type="Proteomes" id="UP000009183">
    <property type="component" value="Chromosome 2"/>
</dbReference>
<evidence type="ECO:0000256" key="2">
    <source>
        <dbReference type="ARBA" id="ARBA00023242"/>
    </source>
</evidence>
<dbReference type="HOGENOM" id="CLU_079772_0_0_1"/>
<dbReference type="PANTHER" id="PTHR31319">
    <property type="entry name" value="ZINC FINGER PROTEIN CONSTANS-LIKE 4"/>
    <property type="match status" value="1"/>
</dbReference>
<dbReference type="PANTHER" id="PTHR31319:SF103">
    <property type="entry name" value="CCT MOTIF FAMILY PROTEIN"/>
    <property type="match status" value="1"/>
</dbReference>
<dbReference type="PaxDb" id="29760-VIT_02s0025g00120.t01"/>
<dbReference type="STRING" id="29760.F6HUM0"/>
<dbReference type="eggNOG" id="ENOG502QUBD">
    <property type="taxonomic scope" value="Eukaryota"/>
</dbReference>
<evidence type="ECO:0000256" key="1">
    <source>
        <dbReference type="ARBA" id="ARBA00004123"/>
    </source>
</evidence>
<dbReference type="FunCoup" id="F6HUM0">
    <property type="interactions" value="73"/>
</dbReference>
<gene>
    <name evidence="5" type="ordered locus">VIT_02s0025g00120</name>
</gene>
<evidence type="ECO:0000313" key="6">
    <source>
        <dbReference type="Proteomes" id="UP000009183"/>
    </source>
</evidence>
<dbReference type="EMBL" id="FN596251">
    <property type="protein sequence ID" value="CCB58186.1"/>
    <property type="molecule type" value="Genomic_DNA"/>
</dbReference>
<dbReference type="PROSITE" id="PS51017">
    <property type="entry name" value="CCT"/>
    <property type="match status" value="1"/>
</dbReference>
<evidence type="ECO:0000259" key="4">
    <source>
        <dbReference type="PROSITE" id="PS51017"/>
    </source>
</evidence>
<reference evidence="6" key="1">
    <citation type="journal article" date="2007" name="Nature">
        <title>The grapevine genome sequence suggests ancestral hexaploidization in major angiosperm phyla.</title>
        <authorList>
            <consortium name="The French-Italian Public Consortium for Grapevine Genome Characterization."/>
            <person name="Jaillon O."/>
            <person name="Aury J.-M."/>
            <person name="Noel B."/>
            <person name="Policriti A."/>
            <person name="Clepet C."/>
            <person name="Casagrande A."/>
            <person name="Choisne N."/>
            <person name="Aubourg S."/>
            <person name="Vitulo N."/>
            <person name="Jubin C."/>
            <person name="Vezzi A."/>
            <person name="Legeai F."/>
            <person name="Hugueney P."/>
            <person name="Dasilva C."/>
            <person name="Horner D."/>
            <person name="Mica E."/>
            <person name="Jublot D."/>
            <person name="Poulain J."/>
            <person name="Bruyere C."/>
            <person name="Billault A."/>
            <person name="Segurens B."/>
            <person name="Gouyvenoux M."/>
            <person name="Ugarte E."/>
            <person name="Cattonaro F."/>
            <person name="Anthouard V."/>
            <person name="Vico V."/>
            <person name="Del Fabbro C."/>
            <person name="Alaux M."/>
            <person name="Di Gaspero G."/>
            <person name="Dumas V."/>
            <person name="Felice N."/>
            <person name="Paillard S."/>
            <person name="Juman I."/>
            <person name="Moroldo M."/>
            <person name="Scalabrin S."/>
            <person name="Canaguier A."/>
            <person name="Le Clainche I."/>
            <person name="Malacrida G."/>
            <person name="Durand E."/>
            <person name="Pesole G."/>
            <person name="Laucou V."/>
            <person name="Chatelet P."/>
            <person name="Merdinoglu D."/>
            <person name="Delledonne M."/>
            <person name="Pezzotti M."/>
            <person name="Lecharny A."/>
            <person name="Scarpelli C."/>
            <person name="Artiguenave F."/>
            <person name="Pe M.E."/>
            <person name="Valle G."/>
            <person name="Morgante M."/>
            <person name="Caboche M."/>
            <person name="Adam-Blondon A.-F."/>
            <person name="Weissenbach J."/>
            <person name="Quetier F."/>
            <person name="Wincker P."/>
        </authorList>
    </citation>
    <scope>NUCLEOTIDE SEQUENCE [LARGE SCALE GENOMIC DNA]</scope>
    <source>
        <strain evidence="6">cv. Pinot noir / PN40024</strain>
    </source>
</reference>
<evidence type="ECO:0000256" key="3">
    <source>
        <dbReference type="PROSITE-ProRule" id="PRU00357"/>
    </source>
</evidence>
<sequence length="333" mass="37774">MASDLFLIDDVVSSDIDVDLQFLSDAFSPFSDSPLDFLQAIQDDPVKEKPEDEVEVEAEAQVVEQAVPSVPMLHSSPPSREMESLSLRRSTHLAVVENGTGLASGFVGLSGLDAVKPEQRGVSLEECFYNPVFGAHSYGGDESAARMMQRSFSSHSFDGRRGFLFQPGFNAPPGSPNFQNPIIRSPENLFFNGHMRRVCSAGDLQVRFLSTNHRQFSPDAASFRVGRYSAEERKERIDKYRAKRTQRNFNKTIKYACRKTLADSRPRVRGRFARNDEIEETPKAECFNAYEYEQQPWVILNFTLEIESTFVTLKSINIDFLAQYMNKSWCLYK</sequence>
<keyword evidence="6" id="KW-1185">Reference proteome</keyword>
<dbReference type="InterPro" id="IPR045281">
    <property type="entry name" value="CONSTANS-like"/>
</dbReference>
<evidence type="ECO:0000313" key="5">
    <source>
        <dbReference type="EMBL" id="CCB58186.1"/>
    </source>
</evidence>
<accession>F6HUM0</accession>
<feature type="domain" description="CCT" evidence="4">
    <location>
        <begin position="233"/>
        <end position="275"/>
    </location>
</feature>
<dbReference type="Pfam" id="PF06203">
    <property type="entry name" value="CCT"/>
    <property type="match status" value="1"/>
</dbReference>
<protein>
    <recommendedName>
        <fullName evidence="4">CCT domain-containing protein</fullName>
    </recommendedName>
</protein>
<dbReference type="InParanoid" id="F6HUM0"/>
<dbReference type="GO" id="GO:0005634">
    <property type="term" value="C:nucleus"/>
    <property type="evidence" value="ECO:0000318"/>
    <property type="project" value="GO_Central"/>
</dbReference>